<dbReference type="OrthoDB" id="157719at2"/>
<dbReference type="EMBL" id="CP035758">
    <property type="protein sequence ID" value="QBD76085.1"/>
    <property type="molecule type" value="Genomic_DNA"/>
</dbReference>
<dbReference type="GO" id="GO:0046872">
    <property type="term" value="F:metal ion binding"/>
    <property type="evidence" value="ECO:0007669"/>
    <property type="project" value="UniProtKB-KW"/>
</dbReference>
<evidence type="ECO:0000313" key="5">
    <source>
        <dbReference type="Proteomes" id="UP000290365"/>
    </source>
</evidence>
<accession>A0A4P6JLK6</accession>
<dbReference type="InterPro" id="IPR007837">
    <property type="entry name" value="DinB"/>
</dbReference>
<gene>
    <name evidence="4" type="ORF">EPA93_08720</name>
</gene>
<dbReference type="KEGG" id="kbs:EPA93_08720"/>
<dbReference type="Gene3D" id="1.20.120.450">
    <property type="entry name" value="dinb family like domain"/>
    <property type="match status" value="1"/>
</dbReference>
<comment type="similarity">
    <text evidence="1">Belongs to the DinB family.</text>
</comment>
<feature type="binding site" evidence="3">
    <location>
        <position position="145"/>
    </location>
    <ligand>
        <name>a divalent metal cation</name>
        <dbReference type="ChEBI" id="CHEBI:60240"/>
    </ligand>
</feature>
<feature type="binding site" evidence="3">
    <location>
        <position position="51"/>
    </location>
    <ligand>
        <name>a divalent metal cation</name>
        <dbReference type="ChEBI" id="CHEBI:60240"/>
    </ligand>
</feature>
<evidence type="ECO:0000313" key="4">
    <source>
        <dbReference type="EMBL" id="QBD76085.1"/>
    </source>
</evidence>
<proteinExistence type="inferred from homology"/>
<name>A0A4P6JLK6_KTERU</name>
<dbReference type="RefSeq" id="WP_129886680.1">
    <property type="nucleotide sequence ID" value="NZ_CP035758.1"/>
</dbReference>
<feature type="binding site" evidence="3">
    <location>
        <position position="141"/>
    </location>
    <ligand>
        <name>a divalent metal cation</name>
        <dbReference type="ChEBI" id="CHEBI:60240"/>
    </ligand>
</feature>
<keyword evidence="2 3" id="KW-0479">Metal-binding</keyword>
<organism evidence="4 5">
    <name type="scientific">Ktedonosporobacter rubrisoli</name>
    <dbReference type="NCBI Taxonomy" id="2509675"/>
    <lineage>
        <taxon>Bacteria</taxon>
        <taxon>Bacillati</taxon>
        <taxon>Chloroflexota</taxon>
        <taxon>Ktedonobacteria</taxon>
        <taxon>Ktedonobacterales</taxon>
        <taxon>Ktedonosporobacteraceae</taxon>
        <taxon>Ktedonosporobacter</taxon>
    </lineage>
</organism>
<reference evidence="4 5" key="1">
    <citation type="submission" date="2019-01" db="EMBL/GenBank/DDBJ databases">
        <title>Ktedonosporobacter rubrisoli SCAWS-G2.</title>
        <authorList>
            <person name="Huang Y."/>
            <person name="Yan B."/>
        </authorList>
    </citation>
    <scope>NUCLEOTIDE SEQUENCE [LARGE SCALE GENOMIC DNA]</scope>
    <source>
        <strain evidence="4 5">SCAWS-G2</strain>
    </source>
</reference>
<dbReference type="Proteomes" id="UP000290365">
    <property type="component" value="Chromosome"/>
</dbReference>
<dbReference type="AlphaFoldDB" id="A0A4P6JLK6"/>
<dbReference type="Pfam" id="PF05163">
    <property type="entry name" value="DinB"/>
    <property type="match status" value="1"/>
</dbReference>
<evidence type="ECO:0000256" key="3">
    <source>
        <dbReference type="PIRSR" id="PIRSR607837-1"/>
    </source>
</evidence>
<dbReference type="SUPFAM" id="SSF109854">
    <property type="entry name" value="DinB/YfiT-like putative metalloenzymes"/>
    <property type="match status" value="1"/>
</dbReference>
<protein>
    <submittedName>
        <fullName evidence="4">DinB family protein</fullName>
    </submittedName>
</protein>
<sequence>MTEHALSLAPFYKGWDGYQHHLVTALAPLSAEQLTLGVASHLRSIGMIATHVIGARARWLHYALKVEDEHLPALCNWDRADQPTRSASELVSGLEITWQIIQNMLERLTIADLEEVFHDTDDDGEEETFTRQWVIWHLIEHDLHHGGEISFALGMHGIPAINL</sequence>
<evidence type="ECO:0000256" key="1">
    <source>
        <dbReference type="ARBA" id="ARBA00008635"/>
    </source>
</evidence>
<keyword evidence="5" id="KW-1185">Reference proteome</keyword>
<dbReference type="InterPro" id="IPR034660">
    <property type="entry name" value="DinB/YfiT-like"/>
</dbReference>
<evidence type="ECO:0000256" key="2">
    <source>
        <dbReference type="ARBA" id="ARBA00022723"/>
    </source>
</evidence>